<dbReference type="Proteomes" id="UP000048948">
    <property type="component" value="Unassembled WGS sequence"/>
</dbReference>
<dbReference type="Proteomes" id="UP000048600">
    <property type="component" value="Unassembled WGS sequence"/>
</dbReference>
<dbReference type="InterPro" id="IPR036291">
    <property type="entry name" value="NAD(P)-bd_dom_sf"/>
</dbReference>
<evidence type="ECO:0000313" key="8">
    <source>
        <dbReference type="Proteomes" id="UP000671119"/>
    </source>
</evidence>
<evidence type="ECO:0000313" key="7">
    <source>
        <dbReference type="Proteomes" id="UP000048948"/>
    </source>
</evidence>
<reference evidence="5 6" key="1">
    <citation type="submission" date="2015-03" db="EMBL/GenBank/DDBJ databases">
        <authorList>
            <consortium name="Pathogen Informatics"/>
        </authorList>
    </citation>
    <scope>NUCLEOTIDE SEQUENCE [LARGE SCALE GENOMIC DNA]</scope>
    <source>
        <strain evidence="2 7">Bir 172</strain>
        <strain evidence="1 5">G09901357</strain>
        <strain evidence="3 6">P00601463</strain>
    </source>
</reference>
<proteinExistence type="predicted"/>
<evidence type="ECO:0000313" key="2">
    <source>
        <dbReference type="EMBL" id="CKS65352.1"/>
    </source>
</evidence>
<protein>
    <submittedName>
        <fullName evidence="4">Dehydrogenase</fullName>
    </submittedName>
    <submittedName>
        <fullName evidence="2">NADP-dependent oxidoreductase</fullName>
    </submittedName>
</protein>
<accession>A0A0E8ULW6</accession>
<evidence type="ECO:0000313" key="5">
    <source>
        <dbReference type="Proteomes" id="UP000048289"/>
    </source>
</evidence>
<dbReference type="EMBL" id="CFOE01000398">
    <property type="protein sequence ID" value="CFE41108.1"/>
    <property type="molecule type" value="Genomic_DNA"/>
</dbReference>
<evidence type="ECO:0000313" key="3">
    <source>
        <dbReference type="EMBL" id="COV83616.1"/>
    </source>
</evidence>
<dbReference type="Proteomes" id="UP000048289">
    <property type="component" value="Unassembled WGS sequence"/>
</dbReference>
<evidence type="ECO:0000313" key="6">
    <source>
        <dbReference type="Proteomes" id="UP000048600"/>
    </source>
</evidence>
<reference evidence="4 8" key="2">
    <citation type="submission" date="2021-03" db="EMBL/GenBank/DDBJ databases">
        <title>Whole Genome Sequencing of Mycobacterium tuberculosis clinical isolates from Arunachal Pradesh, India.</title>
        <authorList>
            <person name="Singh S."/>
            <person name="Mudliar S.R."/>
            <person name="Kulsum U."/>
            <person name="Rufai S.B."/>
            <person name="Singh P.K."/>
            <person name="Umpo M."/>
            <person name="Nyori M."/>
        </authorList>
    </citation>
    <scope>NUCLEOTIDE SEQUENCE [LARGE SCALE GENOMIC DNA]</scope>
    <source>
        <strain evidence="4 8">OMICS/BPL/0142/20/SP</strain>
    </source>
</reference>
<evidence type="ECO:0000313" key="1">
    <source>
        <dbReference type="EMBL" id="CFE41108.1"/>
    </source>
</evidence>
<sequence>MRSWPIETAAFSFANAQPDASGRTPAGAVGSVAGQLAKADGARVVGIAGGPEKCALLTD</sequence>
<name>A0A0E8ULW6_MYCTX</name>
<dbReference type="EMBL" id="CNGE01000392">
    <property type="protein sequence ID" value="CKS65352.1"/>
    <property type="molecule type" value="Genomic_DNA"/>
</dbReference>
<dbReference type="Proteomes" id="UP000671119">
    <property type="component" value="Unassembled WGS sequence"/>
</dbReference>
<organism evidence="2 7">
    <name type="scientific">Mycobacterium tuberculosis</name>
    <dbReference type="NCBI Taxonomy" id="1773"/>
    <lineage>
        <taxon>Bacteria</taxon>
        <taxon>Bacillati</taxon>
        <taxon>Actinomycetota</taxon>
        <taxon>Actinomycetes</taxon>
        <taxon>Mycobacteriales</taxon>
        <taxon>Mycobacteriaceae</taxon>
        <taxon>Mycobacterium</taxon>
        <taxon>Mycobacterium tuberculosis complex</taxon>
    </lineage>
</organism>
<gene>
    <name evidence="1" type="ORF">ERS007681_02766</name>
    <name evidence="3" type="ORF">ERS007741_00764</name>
    <name evidence="2" type="ORF">ERS027646_02236</name>
    <name evidence="4" type="ORF">J8J21_14920</name>
</gene>
<dbReference type="Gene3D" id="3.40.50.720">
    <property type="entry name" value="NAD(P)-binding Rossmann-like Domain"/>
    <property type="match status" value="1"/>
</dbReference>
<dbReference type="RefSeq" id="WP_003907830.1">
    <property type="nucleotide sequence ID" value="NZ_AP018033.1"/>
</dbReference>
<dbReference type="SUPFAM" id="SSF51735">
    <property type="entry name" value="NAD(P)-binding Rossmann-fold domains"/>
    <property type="match status" value="1"/>
</dbReference>
<dbReference type="AlphaFoldDB" id="A0A0E8ULW6"/>
<dbReference type="EMBL" id="JAGIZI010000024">
    <property type="protein sequence ID" value="MBP0684381.1"/>
    <property type="molecule type" value="Genomic_DNA"/>
</dbReference>
<evidence type="ECO:0000313" key="4">
    <source>
        <dbReference type="EMBL" id="MBP0684381.1"/>
    </source>
</evidence>
<dbReference type="EMBL" id="CHKL01000052">
    <property type="protein sequence ID" value="COV83616.1"/>
    <property type="molecule type" value="Genomic_DNA"/>
</dbReference>